<dbReference type="CDD" id="cd00090">
    <property type="entry name" value="HTH_ARSR"/>
    <property type="match status" value="1"/>
</dbReference>
<dbReference type="AlphaFoldDB" id="A0A523B9B0"/>
<gene>
    <name evidence="3" type="ORF">DSO08_05760</name>
</gene>
<dbReference type="Proteomes" id="UP000315399">
    <property type="component" value="Unassembled WGS sequence"/>
</dbReference>
<dbReference type="SUPFAM" id="SSF46785">
    <property type="entry name" value="Winged helix' DNA-binding domain"/>
    <property type="match status" value="1"/>
</dbReference>
<dbReference type="Pfam" id="PF24038">
    <property type="entry name" value="DUF7347"/>
    <property type="match status" value="1"/>
</dbReference>
<organism evidence="3 4">
    <name type="scientific">Thermoproteota archaeon</name>
    <dbReference type="NCBI Taxonomy" id="2056631"/>
    <lineage>
        <taxon>Archaea</taxon>
        <taxon>Thermoproteota</taxon>
    </lineage>
</organism>
<dbReference type="InterPro" id="IPR036390">
    <property type="entry name" value="WH_DNA-bd_sf"/>
</dbReference>
<sequence>MSSDEVFEAVSHPLRVKIIEVLAKGPMRFADLKRELRIDSSGLLDFHLRKLDDLVSINNEGLYVLNEKGFAALQAVEAFSRYGWQRRAFYINLLFHIITNFYVLLTMAEWLPLTLAISATWMTFYSYWTFFRRHVSLKPK</sequence>
<dbReference type="EMBL" id="QNVH01000072">
    <property type="protein sequence ID" value="TDA37484.1"/>
    <property type="molecule type" value="Genomic_DNA"/>
</dbReference>
<accession>A0A523B9B0</accession>
<dbReference type="InterPro" id="IPR055771">
    <property type="entry name" value="DUF7347"/>
</dbReference>
<keyword evidence="1" id="KW-1133">Transmembrane helix</keyword>
<evidence type="ECO:0000256" key="1">
    <source>
        <dbReference type="SAM" id="Phobius"/>
    </source>
</evidence>
<protein>
    <recommendedName>
        <fullName evidence="2">DUF7347 domain-containing protein</fullName>
    </recommendedName>
</protein>
<dbReference type="InterPro" id="IPR036388">
    <property type="entry name" value="WH-like_DNA-bd_sf"/>
</dbReference>
<keyword evidence="1" id="KW-0812">Transmembrane</keyword>
<feature type="transmembrane region" description="Helical" evidence="1">
    <location>
        <begin position="111"/>
        <end position="131"/>
    </location>
</feature>
<feature type="domain" description="DUF7347" evidence="2">
    <location>
        <begin position="4"/>
        <end position="76"/>
    </location>
</feature>
<feature type="transmembrane region" description="Helical" evidence="1">
    <location>
        <begin position="88"/>
        <end position="105"/>
    </location>
</feature>
<proteinExistence type="predicted"/>
<name>A0A523B9B0_9CREN</name>
<reference evidence="3 4" key="1">
    <citation type="journal article" date="2019" name="Nat. Microbiol.">
        <title>Expanding anaerobic alkane metabolism in the domain of Archaea.</title>
        <authorList>
            <person name="Wang Y."/>
            <person name="Wegener G."/>
            <person name="Hou J."/>
            <person name="Wang F."/>
            <person name="Xiao X."/>
        </authorList>
    </citation>
    <scope>NUCLEOTIDE SEQUENCE [LARGE SCALE GENOMIC DNA]</scope>
    <source>
        <strain evidence="3">WYZ-LMO10</strain>
    </source>
</reference>
<evidence type="ECO:0000313" key="3">
    <source>
        <dbReference type="EMBL" id="TDA37484.1"/>
    </source>
</evidence>
<dbReference type="InterPro" id="IPR011991">
    <property type="entry name" value="ArsR-like_HTH"/>
</dbReference>
<comment type="caution">
    <text evidence="3">The sequence shown here is derived from an EMBL/GenBank/DDBJ whole genome shotgun (WGS) entry which is preliminary data.</text>
</comment>
<dbReference type="Gene3D" id="1.10.10.10">
    <property type="entry name" value="Winged helix-like DNA-binding domain superfamily/Winged helix DNA-binding domain"/>
    <property type="match status" value="1"/>
</dbReference>
<evidence type="ECO:0000313" key="4">
    <source>
        <dbReference type="Proteomes" id="UP000315399"/>
    </source>
</evidence>
<keyword evidence="1" id="KW-0472">Membrane</keyword>
<evidence type="ECO:0000259" key="2">
    <source>
        <dbReference type="Pfam" id="PF24038"/>
    </source>
</evidence>